<keyword evidence="2" id="KW-0732">Signal</keyword>
<dbReference type="EMBL" id="SHNN01000001">
    <property type="protein sequence ID" value="MCX2980724.1"/>
    <property type="molecule type" value="Genomic_DNA"/>
</dbReference>
<dbReference type="RefSeq" id="WP_279244696.1">
    <property type="nucleotide sequence ID" value="NZ_SHNN01000001.1"/>
</dbReference>
<keyword evidence="1" id="KW-0812">Transmembrane</keyword>
<evidence type="ECO:0000256" key="2">
    <source>
        <dbReference type="SAM" id="SignalP"/>
    </source>
</evidence>
<evidence type="ECO:0000313" key="3">
    <source>
        <dbReference type="EMBL" id="MCX2980724.1"/>
    </source>
</evidence>
<feature type="signal peptide" evidence="2">
    <location>
        <begin position="1"/>
        <end position="29"/>
    </location>
</feature>
<protein>
    <submittedName>
        <fullName evidence="3">VPLPA-CTERM sorting domain-containing protein</fullName>
    </submittedName>
</protein>
<dbReference type="InterPro" id="IPR022472">
    <property type="entry name" value="VPLPA-CTERM"/>
</dbReference>
<keyword evidence="4" id="KW-1185">Reference proteome</keyword>
<evidence type="ECO:0000256" key="1">
    <source>
        <dbReference type="SAM" id="Phobius"/>
    </source>
</evidence>
<accession>A0ABT3TEP9</accession>
<dbReference type="NCBIfam" id="TIGR03370">
    <property type="entry name" value="VPLPA-CTERM"/>
    <property type="match status" value="1"/>
</dbReference>
<gene>
    <name evidence="3" type="ORF">EYC98_07510</name>
</gene>
<feature type="chain" id="PRO_5046154111" evidence="2">
    <location>
        <begin position="30"/>
        <end position="290"/>
    </location>
</feature>
<keyword evidence="1" id="KW-1133">Transmembrane helix</keyword>
<feature type="transmembrane region" description="Helical" evidence="1">
    <location>
        <begin position="267"/>
        <end position="286"/>
    </location>
</feature>
<proteinExistence type="predicted"/>
<dbReference type="Proteomes" id="UP001143362">
    <property type="component" value="Unassembled WGS sequence"/>
</dbReference>
<name>A0ABT3TEP9_9GAMM</name>
<reference evidence="3" key="1">
    <citation type="submission" date="2019-02" db="EMBL/GenBank/DDBJ databases">
        <authorList>
            <person name="Li S.-H."/>
        </authorList>
    </citation>
    <scope>NUCLEOTIDE SEQUENCE</scope>
    <source>
        <strain evidence="3">IMCC14734</strain>
    </source>
</reference>
<comment type="caution">
    <text evidence="3">The sequence shown here is derived from an EMBL/GenBank/DDBJ whole genome shotgun (WGS) entry which is preliminary data.</text>
</comment>
<sequence>MKSNNQKISPTLVLCTALGLLAISTSATAAVRVTNDWSTFFQLEKPTGKIDEPALSGFEYLISSSPDPFRANDQYLIAGEETIPSRSLVNDLGNAADLSGMPLNFSIQHNLVGGRNFTFIIDDLLAGSPSVLCWGGNCAPGSISAATIDGIAPITQYNGLQLQLRSQEVAGSSATLSNLSLTGVEIIPGSDPLLNGTVTPTTPSTILIDPPGRVGQWLLGDNLDFVTQEWELSGTITLTRSDAIVDLTKVRLAVDFVNDMRLPLAPVPLPAAVWLFASAIAGLTALKRRR</sequence>
<evidence type="ECO:0000313" key="4">
    <source>
        <dbReference type="Proteomes" id="UP001143362"/>
    </source>
</evidence>
<keyword evidence="1" id="KW-0472">Membrane</keyword>
<organism evidence="3 4">
    <name type="scientific">Candidatus Litorirhabdus singularis</name>
    <dbReference type="NCBI Taxonomy" id="2518993"/>
    <lineage>
        <taxon>Bacteria</taxon>
        <taxon>Pseudomonadati</taxon>
        <taxon>Pseudomonadota</taxon>
        <taxon>Gammaproteobacteria</taxon>
        <taxon>Cellvibrionales</taxon>
        <taxon>Halieaceae</taxon>
        <taxon>Candidatus Litorirhabdus</taxon>
    </lineage>
</organism>